<keyword evidence="2" id="KW-1003">Cell membrane</keyword>
<proteinExistence type="predicted"/>
<feature type="transmembrane region" description="Helical" evidence="6">
    <location>
        <begin position="12"/>
        <end position="29"/>
    </location>
</feature>
<evidence type="ECO:0000256" key="6">
    <source>
        <dbReference type="SAM" id="Phobius"/>
    </source>
</evidence>
<feature type="domain" description="EamA" evidence="7">
    <location>
        <begin position="11"/>
        <end position="144"/>
    </location>
</feature>
<evidence type="ECO:0000256" key="4">
    <source>
        <dbReference type="ARBA" id="ARBA00022989"/>
    </source>
</evidence>
<keyword evidence="4 6" id="KW-1133">Transmembrane helix</keyword>
<dbReference type="GO" id="GO:0005886">
    <property type="term" value="C:plasma membrane"/>
    <property type="evidence" value="ECO:0007669"/>
    <property type="project" value="UniProtKB-SubCell"/>
</dbReference>
<dbReference type="PANTHER" id="PTHR32322">
    <property type="entry name" value="INNER MEMBRANE TRANSPORTER"/>
    <property type="match status" value="1"/>
</dbReference>
<organism evidence="8 9">
    <name type="scientific">Flammeovirga agarivorans</name>
    <dbReference type="NCBI Taxonomy" id="2726742"/>
    <lineage>
        <taxon>Bacteria</taxon>
        <taxon>Pseudomonadati</taxon>
        <taxon>Bacteroidota</taxon>
        <taxon>Cytophagia</taxon>
        <taxon>Cytophagales</taxon>
        <taxon>Flammeovirgaceae</taxon>
        <taxon>Flammeovirga</taxon>
    </lineage>
</organism>
<dbReference type="Proteomes" id="UP000585050">
    <property type="component" value="Unassembled WGS sequence"/>
</dbReference>
<feature type="transmembrane region" description="Helical" evidence="6">
    <location>
        <begin position="160"/>
        <end position="176"/>
    </location>
</feature>
<dbReference type="Pfam" id="PF00892">
    <property type="entry name" value="EamA"/>
    <property type="match status" value="2"/>
</dbReference>
<dbReference type="InterPro" id="IPR050638">
    <property type="entry name" value="AA-Vitamin_Transporters"/>
</dbReference>
<feature type="transmembrane region" description="Helical" evidence="6">
    <location>
        <begin position="220"/>
        <end position="241"/>
    </location>
</feature>
<protein>
    <submittedName>
        <fullName evidence="8">DMT family transporter</fullName>
    </submittedName>
</protein>
<evidence type="ECO:0000313" key="8">
    <source>
        <dbReference type="EMBL" id="NLR92916.1"/>
    </source>
</evidence>
<evidence type="ECO:0000256" key="1">
    <source>
        <dbReference type="ARBA" id="ARBA00004651"/>
    </source>
</evidence>
<dbReference type="EMBL" id="JABAIL010000005">
    <property type="protein sequence ID" value="NLR92916.1"/>
    <property type="molecule type" value="Genomic_DNA"/>
</dbReference>
<feature type="transmembrane region" description="Helical" evidence="6">
    <location>
        <begin position="100"/>
        <end position="121"/>
    </location>
</feature>
<sequence>MSAKHLTKLQAHFFLIGAALAYGANYNIAKIVMPDYVQPKGFILMRVIFAAILFTIIQGVFVKEKIESKKDYRKLIFAAFFGACLNMLTFFEGLSLTSPINASVIMVSSPILVLIMSAFILKEKVTSKKVVGIVLGLIGALILVGMNGFDFSSGTAKGDILVIINACSYGYYLILIKPLATKYHPFTILKWVFIFGVPMVLPFGIMDLVEAQWLTFTPKVIGAIAFVLVGATCITYLFNAISLQVLNASTTSFYIYFQPLIAGAIAIFLFDEQPRWEQLYAAILIFIGVALISNWRGKPNN</sequence>
<dbReference type="Gene3D" id="1.10.3730.20">
    <property type="match status" value="1"/>
</dbReference>
<dbReference type="PANTHER" id="PTHR32322:SF18">
    <property type="entry name" value="S-ADENOSYLMETHIONINE_S-ADENOSYLHOMOCYSTEINE TRANSPORTER"/>
    <property type="match status" value="1"/>
</dbReference>
<keyword evidence="5 6" id="KW-0472">Membrane</keyword>
<dbReference type="InterPro" id="IPR037185">
    <property type="entry name" value="EmrE-like"/>
</dbReference>
<gene>
    <name evidence="8" type="ORF">HGP29_17010</name>
</gene>
<dbReference type="AlphaFoldDB" id="A0A7X8SME2"/>
<dbReference type="InterPro" id="IPR000620">
    <property type="entry name" value="EamA_dom"/>
</dbReference>
<feature type="transmembrane region" description="Helical" evidence="6">
    <location>
        <begin position="253"/>
        <end position="270"/>
    </location>
</feature>
<reference evidence="8 9" key="1">
    <citation type="submission" date="2020-04" db="EMBL/GenBank/DDBJ databases">
        <title>Flammeovirga sp. SR4, a novel species isolated from seawater.</title>
        <authorList>
            <person name="Wang X."/>
        </authorList>
    </citation>
    <scope>NUCLEOTIDE SEQUENCE [LARGE SCALE GENOMIC DNA]</scope>
    <source>
        <strain evidence="8 9">SR4</strain>
    </source>
</reference>
<feature type="transmembrane region" description="Helical" evidence="6">
    <location>
        <begin position="188"/>
        <end position="208"/>
    </location>
</feature>
<feature type="transmembrane region" description="Helical" evidence="6">
    <location>
        <begin position="276"/>
        <end position="295"/>
    </location>
</feature>
<evidence type="ECO:0000313" key="9">
    <source>
        <dbReference type="Proteomes" id="UP000585050"/>
    </source>
</evidence>
<keyword evidence="9" id="KW-1185">Reference proteome</keyword>
<accession>A0A7X8SME2</accession>
<evidence type="ECO:0000256" key="3">
    <source>
        <dbReference type="ARBA" id="ARBA00022692"/>
    </source>
</evidence>
<dbReference type="SUPFAM" id="SSF103481">
    <property type="entry name" value="Multidrug resistance efflux transporter EmrE"/>
    <property type="match status" value="2"/>
</dbReference>
<feature type="transmembrane region" description="Helical" evidence="6">
    <location>
        <begin position="74"/>
        <end position="94"/>
    </location>
</feature>
<feature type="transmembrane region" description="Helical" evidence="6">
    <location>
        <begin position="130"/>
        <end position="148"/>
    </location>
</feature>
<keyword evidence="3 6" id="KW-0812">Transmembrane</keyword>
<feature type="transmembrane region" description="Helical" evidence="6">
    <location>
        <begin position="41"/>
        <end position="62"/>
    </location>
</feature>
<comment type="subcellular location">
    <subcellularLocation>
        <location evidence="1">Cell membrane</location>
        <topology evidence="1">Multi-pass membrane protein</topology>
    </subcellularLocation>
</comment>
<comment type="caution">
    <text evidence="8">The sequence shown here is derived from an EMBL/GenBank/DDBJ whole genome shotgun (WGS) entry which is preliminary data.</text>
</comment>
<evidence type="ECO:0000259" key="7">
    <source>
        <dbReference type="Pfam" id="PF00892"/>
    </source>
</evidence>
<name>A0A7X8SME2_9BACT</name>
<evidence type="ECO:0000256" key="5">
    <source>
        <dbReference type="ARBA" id="ARBA00023136"/>
    </source>
</evidence>
<dbReference type="RefSeq" id="WP_168883630.1">
    <property type="nucleotide sequence ID" value="NZ_JABAIL010000005.1"/>
</dbReference>
<evidence type="ECO:0000256" key="2">
    <source>
        <dbReference type="ARBA" id="ARBA00022475"/>
    </source>
</evidence>
<feature type="domain" description="EamA" evidence="7">
    <location>
        <begin position="157"/>
        <end position="293"/>
    </location>
</feature>